<accession>A0AAN1WHM5</accession>
<evidence type="ECO:0008006" key="4">
    <source>
        <dbReference type="Google" id="ProtNLM"/>
    </source>
</evidence>
<name>A0AAN1WHM5_9GAMM</name>
<proteinExistence type="predicted"/>
<protein>
    <recommendedName>
        <fullName evidence="4">Integrating conjugative element protein</fullName>
    </recommendedName>
</protein>
<dbReference type="RefSeq" id="WP_236987230.1">
    <property type="nucleotide sequence ID" value="NZ_AP023086.1"/>
</dbReference>
<evidence type="ECO:0000313" key="3">
    <source>
        <dbReference type="Proteomes" id="UP001320119"/>
    </source>
</evidence>
<gene>
    <name evidence="2" type="ORF">MARGE09_P1953</name>
</gene>
<feature type="chain" id="PRO_5042977748" description="Integrating conjugative element protein" evidence="1">
    <location>
        <begin position="26"/>
        <end position="456"/>
    </location>
</feature>
<reference evidence="2 3" key="1">
    <citation type="journal article" date="2022" name="IScience">
        <title>An ultrasensitive nanofiber-based assay for enzymatic hydrolysis and deep-sea microbial degradation of cellulose.</title>
        <authorList>
            <person name="Tsudome M."/>
            <person name="Tachioka M."/>
            <person name="Miyazaki M."/>
            <person name="Uchimura K."/>
            <person name="Tsuda M."/>
            <person name="Takaki Y."/>
            <person name="Deguchi S."/>
        </authorList>
    </citation>
    <scope>NUCLEOTIDE SEQUENCE [LARGE SCALE GENOMIC DNA]</scope>
    <source>
        <strain evidence="2 3">GE09</strain>
    </source>
</reference>
<organism evidence="2 3">
    <name type="scientific">Marinagarivorans cellulosilyticus</name>
    <dbReference type="NCBI Taxonomy" id="2721545"/>
    <lineage>
        <taxon>Bacteria</taxon>
        <taxon>Pseudomonadati</taxon>
        <taxon>Pseudomonadota</taxon>
        <taxon>Gammaproteobacteria</taxon>
        <taxon>Cellvibrionales</taxon>
        <taxon>Cellvibrionaceae</taxon>
        <taxon>Marinagarivorans</taxon>
    </lineage>
</organism>
<keyword evidence="1" id="KW-0732">Signal</keyword>
<feature type="signal peptide" evidence="1">
    <location>
        <begin position="1"/>
        <end position="25"/>
    </location>
</feature>
<sequence length="456" mass="50349">MKTLTKLCSIAVLTAQLGAVSQAYSQEVLRPIGADNWFYEMGGGDSYLAYRQTNRTNFNFGVGADWRLFRGCSFDPRGSISDSFSDIQENIYGLADNLVDSAPSMLQSWGLSKVQEAYPTLYDFVMNGAKDLQQKFQVAMKSCRDYQNDLNAKRDPSSGWISYGKSGAWARASDDGDNPIKADQIIDEEAGEHGITWIDGEQRAGKDTDPIQVISEVTTKGYTHITDPGSGAIVGGGNPLGAGMDNPSMVFQNVESARDWTVSVVGEREVSMCKECDRLKTTMGQGLRLKLVEEKDEISSKMNSVLNSANPSLEELNSVSVPSMGFVMTDYMVRSIKRLEDYEREIFTQKLISDISMMSVISKALTARDILKVGMQEPNVMANEEAMTSLRDAKGVLDDEINNIMFESEVRKKLMSQTALNLNQLTSARKSTPELHEIRNPTTELNGLKAGAMKDE</sequence>
<dbReference type="AlphaFoldDB" id="A0AAN1WHM5"/>
<dbReference type="KEGG" id="marq:MARGE09_P1953"/>
<evidence type="ECO:0000313" key="2">
    <source>
        <dbReference type="EMBL" id="BCD97752.1"/>
    </source>
</evidence>
<dbReference type="EMBL" id="AP023086">
    <property type="protein sequence ID" value="BCD97752.1"/>
    <property type="molecule type" value="Genomic_DNA"/>
</dbReference>
<dbReference type="Proteomes" id="UP001320119">
    <property type="component" value="Chromosome"/>
</dbReference>
<evidence type="ECO:0000256" key="1">
    <source>
        <dbReference type="SAM" id="SignalP"/>
    </source>
</evidence>
<keyword evidence="3" id="KW-1185">Reference proteome</keyword>